<name>B2RK17_PORG3</name>
<gene>
    <name evidence="2" type="ordered locus">PGN_1193</name>
</gene>
<organism evidence="2 3">
    <name type="scientific">Porphyromonas gingivalis (strain ATCC 33277 / DSM 20709 / CIP 103683 / JCM 12257 / NCTC 11834 / 2561)</name>
    <dbReference type="NCBI Taxonomy" id="431947"/>
    <lineage>
        <taxon>Bacteria</taxon>
        <taxon>Pseudomonadati</taxon>
        <taxon>Bacteroidota</taxon>
        <taxon>Bacteroidia</taxon>
        <taxon>Bacteroidales</taxon>
        <taxon>Porphyromonadaceae</taxon>
        <taxon>Porphyromonas</taxon>
    </lineage>
</organism>
<accession>B2RK17</accession>
<proteinExistence type="predicted"/>
<dbReference type="HOGENOM" id="CLU_075057_0_0_10"/>
<dbReference type="Proteomes" id="UP000008842">
    <property type="component" value="Chromosome"/>
</dbReference>
<dbReference type="SUPFAM" id="SSF52266">
    <property type="entry name" value="SGNH hydrolase"/>
    <property type="match status" value="1"/>
</dbReference>
<dbReference type="OrthoDB" id="9807687at2"/>
<dbReference type="AlphaFoldDB" id="B2RK17"/>
<dbReference type="BioCyc" id="PGIN431947:G1G2V-1365-MONOMER"/>
<evidence type="ECO:0000313" key="2">
    <source>
        <dbReference type="EMBL" id="BAG33712.1"/>
    </source>
</evidence>
<dbReference type="eggNOG" id="COG2755">
    <property type="taxonomic scope" value="Bacteria"/>
</dbReference>
<dbReference type="EMBL" id="AP009380">
    <property type="protein sequence ID" value="BAG33712.1"/>
    <property type="molecule type" value="Genomic_DNA"/>
</dbReference>
<protein>
    <recommendedName>
        <fullName evidence="1">GSCFA domain-containing protein</fullName>
    </recommendedName>
</protein>
<reference evidence="2 3" key="1">
    <citation type="journal article" date="2008" name="DNA Res.">
        <title>Determination of the genome sequence of Porphyromonas gingivalis strain ATCC 33277 and genomic comparison with strain W83 revealed extensive genome rearrangements in P. gingivalis.</title>
        <authorList>
            <person name="Naito M."/>
            <person name="Hirakawa H."/>
            <person name="Yamashita A."/>
            <person name="Ohara N."/>
            <person name="Shoji M."/>
            <person name="Yukitake H."/>
            <person name="Nakayama K."/>
            <person name="Toh H."/>
            <person name="Yoshimura F."/>
            <person name="Kuhara S."/>
            <person name="Hattori M."/>
            <person name="Hayashi T."/>
            <person name="Nakayama K."/>
        </authorList>
    </citation>
    <scope>NUCLEOTIDE SEQUENCE [LARGE SCALE GENOMIC DNA]</scope>
    <source>
        <strain evidence="3">ATCC 33277 / DSM 20709 / CIP 103683 / JCM 12257 / NCTC 11834 / 2561</strain>
    </source>
</reference>
<dbReference type="KEGG" id="pgn:PGN_1193"/>
<feature type="domain" description="GSCFA" evidence="1">
    <location>
        <begin position="63"/>
        <end position="300"/>
    </location>
</feature>
<dbReference type="Pfam" id="PF08885">
    <property type="entry name" value="GSCFA"/>
    <property type="match status" value="1"/>
</dbReference>
<dbReference type="InterPro" id="IPR014982">
    <property type="entry name" value="GSCFA"/>
</dbReference>
<evidence type="ECO:0000259" key="1">
    <source>
        <dbReference type="Pfam" id="PF08885"/>
    </source>
</evidence>
<evidence type="ECO:0000313" key="3">
    <source>
        <dbReference type="Proteomes" id="UP000008842"/>
    </source>
</evidence>
<sequence>MKWRMLHFAPHRSSENGTYDQSGFNCSLFCSFVQKQGCRTMIQLTTPVENPVIRERLISYANKLFFVGSCFSLEVGSYMRQAGFRTEINPFGIMYNPLSIAGCIGRLLDPVPYQAEELFEYDGLFHSFDHHGAFSHAKKEETLQHLNDSLHAGHEALLRSDRLFFTWGTAFVYNYVSANKVVANCHKLPERLFRRQMVGIDDLLAVWIPLIERLLSSSPDRKIILTVSPVRHLRDGAVGNQQSKATLVLFCKALTERFPEHLYYFPAYEIMMDELRDYRYYADDMTHPSSLAVSIIRERFADIFVEKDHREAMDACLKLRRRMAHRPLHPDSPDAMLFEAQTQTLVSALLRKYPDLVLDDIAGEMVES</sequence>